<dbReference type="PROSITE" id="PS50844">
    <property type="entry name" value="AFP_LIKE"/>
    <property type="match status" value="1"/>
</dbReference>
<dbReference type="EMBL" id="AP021906">
    <property type="protein sequence ID" value="BBP93030.1"/>
    <property type="molecule type" value="Genomic_DNA"/>
</dbReference>
<dbReference type="Gene3D" id="3.90.1210.10">
    <property type="entry name" value="Antifreeze-like/N-acetylneuraminic acid synthase C-terminal domain"/>
    <property type="match status" value="1"/>
</dbReference>
<proteinExistence type="predicted"/>
<dbReference type="InterPro" id="IPR036732">
    <property type="entry name" value="AFP_Neu5c_C_sf"/>
</dbReference>
<feature type="domain" description="AFP-like" evidence="1">
    <location>
        <begin position="27"/>
        <end position="88"/>
    </location>
</feature>
<accession>A0A5S9MHV5</accession>
<dbReference type="CDD" id="cd11615">
    <property type="entry name" value="SAF_NeuB_like"/>
    <property type="match status" value="1"/>
</dbReference>
<gene>
    <name evidence="2" type="ORF">BsIDN1_66480</name>
</gene>
<organism evidence="2 3">
    <name type="scientific">Bacillus safensis</name>
    <dbReference type="NCBI Taxonomy" id="561879"/>
    <lineage>
        <taxon>Bacteria</taxon>
        <taxon>Bacillati</taxon>
        <taxon>Bacillota</taxon>
        <taxon>Bacilli</taxon>
        <taxon>Bacillales</taxon>
        <taxon>Bacillaceae</taxon>
        <taxon>Bacillus</taxon>
    </lineage>
</organism>
<sequence length="112" mass="12557">MPEELLGSSYKTTTAIEGKIREFAYRGIFTTKGIAKGETLTAENLAVLRPGQKSQGLHPRYMAVLLGTKAVRDIPAHTGFRGKMYSCRRRQMINDVLFVIQARMGSTRLPKR</sequence>
<dbReference type="InterPro" id="IPR013974">
    <property type="entry name" value="SAF"/>
</dbReference>
<dbReference type="AlphaFoldDB" id="A0A5S9MHV5"/>
<reference evidence="2 3" key="1">
    <citation type="submission" date="2019-12" db="EMBL/GenBank/DDBJ databases">
        <title>Full genome sequence of a Bacillus safensis strain isolated from commercially available natto in Indonesia.</title>
        <authorList>
            <person name="Yoshida M."/>
            <person name="Uomi M."/>
            <person name="Waturangi D."/>
            <person name="Ekaputri J.J."/>
            <person name="Setiamarga D.H.E."/>
        </authorList>
    </citation>
    <scope>NUCLEOTIDE SEQUENCE [LARGE SCALE GENOMIC DNA]</scope>
    <source>
        <strain evidence="2 3">IDN1</strain>
    </source>
</reference>
<dbReference type="InterPro" id="IPR006190">
    <property type="entry name" value="SAF_AFP_Neu5Ac"/>
</dbReference>
<evidence type="ECO:0000313" key="3">
    <source>
        <dbReference type="Proteomes" id="UP000464658"/>
    </source>
</evidence>
<dbReference type="SUPFAM" id="SSF51269">
    <property type="entry name" value="AFP III-like domain"/>
    <property type="match status" value="1"/>
</dbReference>
<dbReference type="Pfam" id="PF08666">
    <property type="entry name" value="SAF"/>
    <property type="match status" value="1"/>
</dbReference>
<evidence type="ECO:0000313" key="2">
    <source>
        <dbReference type="EMBL" id="BBP93030.1"/>
    </source>
</evidence>
<evidence type="ECO:0000259" key="1">
    <source>
        <dbReference type="PROSITE" id="PS50844"/>
    </source>
</evidence>
<dbReference type="Proteomes" id="UP000464658">
    <property type="component" value="Chromosome"/>
</dbReference>
<name>A0A5S9MHV5_BACIA</name>
<protein>
    <recommendedName>
        <fullName evidence="1">AFP-like domain-containing protein</fullName>
    </recommendedName>
</protein>
<dbReference type="InterPro" id="IPR057736">
    <property type="entry name" value="SAF_PseI/NeuA/NeuB"/>
</dbReference>